<dbReference type="GO" id="GO:0016020">
    <property type="term" value="C:membrane"/>
    <property type="evidence" value="ECO:0007669"/>
    <property type="project" value="UniProtKB-SubCell"/>
</dbReference>
<evidence type="ECO:0000256" key="3">
    <source>
        <dbReference type="ARBA" id="ARBA00022989"/>
    </source>
</evidence>
<keyword evidence="4 5" id="KW-0472">Membrane</keyword>
<dbReference type="InParanoid" id="T0RMZ4"/>
<evidence type="ECO:0000256" key="5">
    <source>
        <dbReference type="SAM" id="Phobius"/>
    </source>
</evidence>
<dbReference type="PANTHER" id="PTHR38894">
    <property type="entry name" value="TRANSMEMBRANE PROTEIN"/>
    <property type="match status" value="1"/>
</dbReference>
<dbReference type="VEuPathDB" id="FungiDB:SDRG_08826"/>
<dbReference type="InterPro" id="IPR013714">
    <property type="entry name" value="Golgi_TVP15"/>
</dbReference>
<accession>T0RMZ4</accession>
<dbReference type="PANTHER" id="PTHR38894:SF1">
    <property type="entry name" value="TRANSMEMBRANE PROTEIN"/>
    <property type="match status" value="1"/>
</dbReference>
<sequence>MTCFLRASSTTVRFLNIVIALLQVTAGLNGVFSLTHLVTLDWAPVFISAYAMLFAIPLLLFECKCKVFQTSLRHHCGFLFHFYGRCGYLLFIALLDVGVPGGLGVVAALTIAGTIGLMLFLRCCGAKDDVDEEEVALTSRTAAQDYQALASSKTVKKVVKLTSITTTDLQAKYTDFEDHTTTLVY</sequence>
<dbReference type="AlphaFoldDB" id="T0RMZ4"/>
<feature type="transmembrane region" description="Helical" evidence="5">
    <location>
        <begin position="42"/>
        <end position="63"/>
    </location>
</feature>
<evidence type="ECO:0000313" key="7">
    <source>
        <dbReference type="Proteomes" id="UP000030762"/>
    </source>
</evidence>
<dbReference type="OMA" id="MIGHVFG"/>
<dbReference type="Pfam" id="PF08507">
    <property type="entry name" value="COPI_assoc"/>
    <property type="match status" value="1"/>
</dbReference>
<evidence type="ECO:0000256" key="4">
    <source>
        <dbReference type="ARBA" id="ARBA00023136"/>
    </source>
</evidence>
<comment type="subcellular location">
    <subcellularLocation>
        <location evidence="1">Membrane</location>
        <topology evidence="1">Multi-pass membrane protein</topology>
    </subcellularLocation>
</comment>
<name>T0RMZ4_SAPDV</name>
<dbReference type="OrthoDB" id="68128at2759"/>
<reference evidence="6 7" key="1">
    <citation type="submission" date="2012-04" db="EMBL/GenBank/DDBJ databases">
        <title>The Genome Sequence of Saprolegnia declina VS20.</title>
        <authorList>
            <consortium name="The Broad Institute Genome Sequencing Platform"/>
            <person name="Russ C."/>
            <person name="Nusbaum C."/>
            <person name="Tyler B."/>
            <person name="van West P."/>
            <person name="Dieguez-Uribeondo J."/>
            <person name="de Bruijn I."/>
            <person name="Tripathy S."/>
            <person name="Jiang R."/>
            <person name="Young S.K."/>
            <person name="Zeng Q."/>
            <person name="Gargeya S."/>
            <person name="Fitzgerald M."/>
            <person name="Haas B."/>
            <person name="Abouelleil A."/>
            <person name="Alvarado L."/>
            <person name="Arachchi H.M."/>
            <person name="Berlin A."/>
            <person name="Chapman S.B."/>
            <person name="Goldberg J."/>
            <person name="Griggs A."/>
            <person name="Gujja S."/>
            <person name="Hansen M."/>
            <person name="Howarth C."/>
            <person name="Imamovic A."/>
            <person name="Larimer J."/>
            <person name="McCowen C."/>
            <person name="Montmayeur A."/>
            <person name="Murphy C."/>
            <person name="Neiman D."/>
            <person name="Pearson M."/>
            <person name="Priest M."/>
            <person name="Roberts A."/>
            <person name="Saif S."/>
            <person name="Shea T."/>
            <person name="Sisk P."/>
            <person name="Sykes S."/>
            <person name="Wortman J."/>
            <person name="Nusbaum C."/>
            <person name="Birren B."/>
        </authorList>
    </citation>
    <scope>NUCLEOTIDE SEQUENCE [LARGE SCALE GENOMIC DNA]</scope>
    <source>
        <strain evidence="6 7">VS20</strain>
    </source>
</reference>
<dbReference type="RefSeq" id="XP_008612946.1">
    <property type="nucleotide sequence ID" value="XM_008614724.1"/>
</dbReference>
<gene>
    <name evidence="6" type="ORF">SDRG_08826</name>
</gene>
<dbReference type="GeneID" id="19949553"/>
<dbReference type="Proteomes" id="UP000030762">
    <property type="component" value="Unassembled WGS sequence"/>
</dbReference>
<protein>
    <submittedName>
        <fullName evidence="6">Uncharacterized protein</fullName>
    </submittedName>
</protein>
<keyword evidence="7" id="KW-1185">Reference proteome</keyword>
<proteinExistence type="predicted"/>
<keyword evidence="3 5" id="KW-1133">Transmembrane helix</keyword>
<evidence type="ECO:0000313" key="6">
    <source>
        <dbReference type="EMBL" id="EQC33723.1"/>
    </source>
</evidence>
<keyword evidence="2 5" id="KW-0812">Transmembrane</keyword>
<organism evidence="6 7">
    <name type="scientific">Saprolegnia diclina (strain VS20)</name>
    <dbReference type="NCBI Taxonomy" id="1156394"/>
    <lineage>
        <taxon>Eukaryota</taxon>
        <taxon>Sar</taxon>
        <taxon>Stramenopiles</taxon>
        <taxon>Oomycota</taxon>
        <taxon>Saprolegniomycetes</taxon>
        <taxon>Saprolegniales</taxon>
        <taxon>Saprolegniaceae</taxon>
        <taxon>Saprolegnia</taxon>
    </lineage>
</organism>
<feature type="transmembrane region" description="Helical" evidence="5">
    <location>
        <begin position="12"/>
        <end position="36"/>
    </location>
</feature>
<feature type="transmembrane region" description="Helical" evidence="5">
    <location>
        <begin position="101"/>
        <end position="121"/>
    </location>
</feature>
<feature type="transmembrane region" description="Helical" evidence="5">
    <location>
        <begin position="75"/>
        <end position="95"/>
    </location>
</feature>
<evidence type="ECO:0000256" key="2">
    <source>
        <dbReference type="ARBA" id="ARBA00022692"/>
    </source>
</evidence>
<dbReference type="EMBL" id="JH767158">
    <property type="protein sequence ID" value="EQC33723.1"/>
    <property type="molecule type" value="Genomic_DNA"/>
</dbReference>
<evidence type="ECO:0000256" key="1">
    <source>
        <dbReference type="ARBA" id="ARBA00004141"/>
    </source>
</evidence>